<organism evidence="1 2">
    <name type="scientific">Nocardioides conyzicola</name>
    <dbReference type="NCBI Taxonomy" id="1651781"/>
    <lineage>
        <taxon>Bacteria</taxon>
        <taxon>Bacillati</taxon>
        <taxon>Actinomycetota</taxon>
        <taxon>Actinomycetes</taxon>
        <taxon>Propionibacteriales</taxon>
        <taxon>Nocardioidaceae</taxon>
        <taxon>Nocardioides</taxon>
    </lineage>
</organism>
<dbReference type="RefSeq" id="WP_345523726.1">
    <property type="nucleotide sequence ID" value="NZ_BAABKM010000004.1"/>
</dbReference>
<keyword evidence="2" id="KW-1185">Reference proteome</keyword>
<sequence>MASRSNVTRGIQIAQLDGRARYHLNNKSTHADTMAALRDVSAAPDVIKQAADSARAAYLADPAFKFSRWRCSATARRVAVSADARTGEWASRPHGIFVRTV</sequence>
<dbReference type="Proteomes" id="UP001499974">
    <property type="component" value="Unassembled WGS sequence"/>
</dbReference>
<accession>A0ABP8Y1S9</accession>
<name>A0ABP8Y1S9_9ACTN</name>
<dbReference type="EMBL" id="BAABKM010000004">
    <property type="protein sequence ID" value="GAA4718323.1"/>
    <property type="molecule type" value="Genomic_DNA"/>
</dbReference>
<proteinExistence type="predicted"/>
<reference evidence="2" key="1">
    <citation type="journal article" date="2019" name="Int. J. Syst. Evol. Microbiol.">
        <title>The Global Catalogue of Microorganisms (GCM) 10K type strain sequencing project: providing services to taxonomists for standard genome sequencing and annotation.</title>
        <authorList>
            <consortium name="The Broad Institute Genomics Platform"/>
            <consortium name="The Broad Institute Genome Sequencing Center for Infectious Disease"/>
            <person name="Wu L."/>
            <person name="Ma J."/>
        </authorList>
    </citation>
    <scope>NUCLEOTIDE SEQUENCE [LARGE SCALE GENOMIC DNA]</scope>
    <source>
        <strain evidence="2">JCM 18531</strain>
    </source>
</reference>
<comment type="caution">
    <text evidence="1">The sequence shown here is derived from an EMBL/GenBank/DDBJ whole genome shotgun (WGS) entry which is preliminary data.</text>
</comment>
<protein>
    <recommendedName>
        <fullName evidence="3">KTSC domain-containing protein</fullName>
    </recommendedName>
</protein>
<gene>
    <name evidence="1" type="ORF">GCM10023349_42840</name>
</gene>
<evidence type="ECO:0000313" key="2">
    <source>
        <dbReference type="Proteomes" id="UP001499974"/>
    </source>
</evidence>
<evidence type="ECO:0008006" key="3">
    <source>
        <dbReference type="Google" id="ProtNLM"/>
    </source>
</evidence>
<evidence type="ECO:0000313" key="1">
    <source>
        <dbReference type="EMBL" id="GAA4718323.1"/>
    </source>
</evidence>